<keyword evidence="1" id="KW-1133">Transmembrane helix</keyword>
<evidence type="ECO:0000313" key="3">
    <source>
        <dbReference type="Proteomes" id="UP000652847"/>
    </source>
</evidence>
<feature type="transmembrane region" description="Helical" evidence="1">
    <location>
        <begin position="14"/>
        <end position="33"/>
    </location>
</feature>
<evidence type="ECO:0000313" key="2">
    <source>
        <dbReference type="EMBL" id="MBC5649675.1"/>
    </source>
</evidence>
<accession>A0A8I0A856</accession>
<protein>
    <submittedName>
        <fullName evidence="2">Uncharacterized protein</fullName>
    </submittedName>
</protein>
<keyword evidence="1" id="KW-0812">Transmembrane</keyword>
<dbReference type="Proteomes" id="UP000652847">
    <property type="component" value="Unassembled WGS sequence"/>
</dbReference>
<keyword evidence="1" id="KW-0472">Membrane</keyword>
<dbReference type="AlphaFoldDB" id="A0A8I0A856"/>
<keyword evidence="3" id="KW-1185">Reference proteome</keyword>
<reference evidence="2 3" key="1">
    <citation type="submission" date="2020-08" db="EMBL/GenBank/DDBJ databases">
        <title>Genome public.</title>
        <authorList>
            <person name="Liu C."/>
            <person name="Sun Q."/>
        </authorList>
    </citation>
    <scope>NUCLEOTIDE SEQUENCE [LARGE SCALE GENOMIC DNA]</scope>
    <source>
        <strain evidence="2 3">BX17</strain>
    </source>
</reference>
<feature type="transmembrane region" description="Helical" evidence="1">
    <location>
        <begin position="39"/>
        <end position="54"/>
    </location>
</feature>
<gene>
    <name evidence="2" type="ORF">H8S54_00705</name>
</gene>
<evidence type="ECO:0000256" key="1">
    <source>
        <dbReference type="SAM" id="Phobius"/>
    </source>
</evidence>
<feature type="transmembrane region" description="Helical" evidence="1">
    <location>
        <begin position="61"/>
        <end position="79"/>
    </location>
</feature>
<dbReference type="RefSeq" id="WP_186900693.1">
    <property type="nucleotide sequence ID" value="NZ_JACOOT010000002.1"/>
</dbReference>
<proteinExistence type="predicted"/>
<name>A0A8I0A856_9FIRM</name>
<sequence>MNKILGFFRKAETIYLRILWGILLYLVVCMLLNYSDCPSALVVLIPFFFVYVFIKKSRMLATVGGIGVGLASMIMKYGLDGITVMFNDYCTENSEAISALIIIVGIWWYIMRKCGKTR</sequence>
<comment type="caution">
    <text evidence="2">The sequence shown here is derived from an EMBL/GenBank/DDBJ whole genome shotgun (WGS) entry which is preliminary data.</text>
</comment>
<organism evidence="2 3">
    <name type="scientific">Blautia segnis</name>
    <dbReference type="NCBI Taxonomy" id="2763030"/>
    <lineage>
        <taxon>Bacteria</taxon>
        <taxon>Bacillati</taxon>
        <taxon>Bacillota</taxon>
        <taxon>Clostridia</taxon>
        <taxon>Lachnospirales</taxon>
        <taxon>Lachnospiraceae</taxon>
        <taxon>Blautia</taxon>
    </lineage>
</organism>
<feature type="transmembrane region" description="Helical" evidence="1">
    <location>
        <begin position="94"/>
        <end position="111"/>
    </location>
</feature>
<dbReference type="EMBL" id="JACOOT010000002">
    <property type="protein sequence ID" value="MBC5649675.1"/>
    <property type="molecule type" value="Genomic_DNA"/>
</dbReference>